<proteinExistence type="predicted"/>
<name>A0ABW7I3I5_9RHOB</name>
<dbReference type="RefSeq" id="WP_377169425.1">
    <property type="nucleotide sequence ID" value="NZ_JBHTJC010000001.1"/>
</dbReference>
<comment type="caution">
    <text evidence="1">The sequence shown here is derived from an EMBL/GenBank/DDBJ whole genome shotgun (WGS) entry which is preliminary data.</text>
</comment>
<gene>
    <name evidence="1" type="ORF">ACGRVM_01425</name>
</gene>
<dbReference type="EMBL" id="JBIHMM010000001">
    <property type="protein sequence ID" value="MFH0252540.1"/>
    <property type="molecule type" value="Genomic_DNA"/>
</dbReference>
<protein>
    <submittedName>
        <fullName evidence="1">Uncharacterized protein</fullName>
    </submittedName>
</protein>
<dbReference type="Proteomes" id="UP001607157">
    <property type="component" value="Unassembled WGS sequence"/>
</dbReference>
<evidence type="ECO:0000313" key="1">
    <source>
        <dbReference type="EMBL" id="MFH0252540.1"/>
    </source>
</evidence>
<sequence>MTVTQILNGLERVEAVGADADAAARMGLLEWAFALPGAATPEAARAALDAAPDRVESAAARAFVRYLGEASTPMPPPARRGRKARFH</sequence>
<keyword evidence="2" id="KW-1185">Reference proteome</keyword>
<evidence type="ECO:0000313" key="2">
    <source>
        <dbReference type="Proteomes" id="UP001607157"/>
    </source>
</evidence>
<accession>A0ABW7I3I5</accession>
<reference evidence="1 2" key="1">
    <citation type="submission" date="2024-10" db="EMBL/GenBank/DDBJ databases">
        <authorList>
            <person name="Yang X.-N."/>
        </authorList>
    </citation>
    <scope>NUCLEOTIDE SEQUENCE [LARGE SCALE GENOMIC DNA]</scope>
    <source>
        <strain evidence="1 2">CAU 1059</strain>
    </source>
</reference>
<organism evidence="1 2">
    <name type="scientific">Roseovarius aquimarinus</name>
    <dbReference type="NCBI Taxonomy" id="1229156"/>
    <lineage>
        <taxon>Bacteria</taxon>
        <taxon>Pseudomonadati</taxon>
        <taxon>Pseudomonadota</taxon>
        <taxon>Alphaproteobacteria</taxon>
        <taxon>Rhodobacterales</taxon>
        <taxon>Roseobacteraceae</taxon>
        <taxon>Roseovarius</taxon>
    </lineage>
</organism>